<proteinExistence type="predicted"/>
<dbReference type="RefSeq" id="XP_067715352.1">
    <property type="nucleotide sequence ID" value="XM_067859251.1"/>
</dbReference>
<protein>
    <submittedName>
        <fullName evidence="2">Uncharacterized protein</fullName>
    </submittedName>
</protein>
<dbReference type="PANTHER" id="PTHR31789">
    <property type="entry name" value="OS05G0482600 PROTEIN"/>
    <property type="match status" value="1"/>
</dbReference>
<feature type="compositionally biased region" description="Basic residues" evidence="1">
    <location>
        <begin position="390"/>
        <end position="406"/>
    </location>
</feature>
<dbReference type="GeneID" id="94194764"/>
<dbReference type="SUPFAM" id="SSF69322">
    <property type="entry name" value="Tricorn protease domain 2"/>
    <property type="match status" value="1"/>
</dbReference>
<dbReference type="EMBL" id="BPLF01000002">
    <property type="protein sequence ID" value="GIX63283.1"/>
    <property type="molecule type" value="Genomic_DNA"/>
</dbReference>
<dbReference type="PANTHER" id="PTHR31789:SF1">
    <property type="entry name" value="OS05G0482600 PROTEIN"/>
    <property type="match status" value="1"/>
</dbReference>
<dbReference type="Pfam" id="PF25463">
    <property type="entry name" value="DUF7899"/>
    <property type="match status" value="1"/>
</dbReference>
<dbReference type="InterPro" id="IPR057221">
    <property type="entry name" value="DUF7899"/>
</dbReference>
<dbReference type="Proteomes" id="UP001497744">
    <property type="component" value="Unassembled WGS sequence"/>
</dbReference>
<reference evidence="2 3" key="1">
    <citation type="submission" date="2021-06" db="EMBL/GenBank/DDBJ databases">
        <title>Genome sequence of Babesia caballi.</title>
        <authorList>
            <person name="Yamagishi J."/>
            <person name="Kidaka T."/>
            <person name="Ochi A."/>
        </authorList>
    </citation>
    <scope>NUCLEOTIDE SEQUENCE [LARGE SCALE GENOMIC DNA]</scope>
    <source>
        <strain evidence="2">USDA-D6B2</strain>
    </source>
</reference>
<accession>A0AAV4LSZ9</accession>
<comment type="caution">
    <text evidence="2">The sequence shown here is derived from an EMBL/GenBank/DDBJ whole genome shotgun (WGS) entry which is preliminary data.</text>
</comment>
<evidence type="ECO:0000313" key="2">
    <source>
        <dbReference type="EMBL" id="GIX63283.1"/>
    </source>
</evidence>
<gene>
    <name evidence="2" type="ORF">BcabD6B2_27180</name>
</gene>
<name>A0AAV4LSZ9_BABCB</name>
<keyword evidence="3" id="KW-1185">Reference proteome</keyword>
<evidence type="ECO:0000256" key="1">
    <source>
        <dbReference type="SAM" id="MobiDB-lite"/>
    </source>
</evidence>
<evidence type="ECO:0000313" key="3">
    <source>
        <dbReference type="Proteomes" id="UP001497744"/>
    </source>
</evidence>
<organism evidence="2 3">
    <name type="scientific">Babesia caballi</name>
    <dbReference type="NCBI Taxonomy" id="5871"/>
    <lineage>
        <taxon>Eukaryota</taxon>
        <taxon>Sar</taxon>
        <taxon>Alveolata</taxon>
        <taxon>Apicomplexa</taxon>
        <taxon>Aconoidasida</taxon>
        <taxon>Piroplasmida</taxon>
        <taxon>Babesiidae</taxon>
        <taxon>Babesia</taxon>
    </lineage>
</organism>
<feature type="region of interest" description="Disordered" evidence="1">
    <location>
        <begin position="377"/>
        <end position="421"/>
    </location>
</feature>
<dbReference type="AlphaFoldDB" id="A0AAV4LSZ9"/>
<sequence length="498" mass="56278">MFGLVQRRRRVGACLQHGVESAPEITHAVAKAMCTRMDGVLRINVLSDIPKFYPPACHELQEVKEVVLIDQLACVLLKSGLARCYDAVGAPAREVTHAQTDGSLRCELNPVDETKVHFAVQGRPCGGNGRWFCGEKSQSLKMGTLESPRYSYEFECVTLRHPAFFEFCGTNKRIGAADLCKHVYRFWNMNTYELVFEIKGQGYQEMRVSDGVVVMLSQPRNNFIPLSLYDIEDGTLLATRQIEIVHNRELQFLELLVTQLLIKQHGGPVRAYDILRGDGFTVEDTVHFRPSGFVFYDTPPKTSGDGSLMPPRHKLAYRPRRFFTISKNYIEFWELTRCHLHCTRQLFIRGMDNPDLCCHSLWANLLWVRACQQQPLGSDGGEGSADARRQRPPVRIRGPSLRKRNDRVHTPTKPGPGLTEVDIFAPNTDSRSEHGILLYSLDGLKYFGRIDREICGPRIRSLTVSSDLSTLACGNDSGIVRIMRMPNSLTNNHVQSPE</sequence>